<dbReference type="InterPro" id="IPR010845">
    <property type="entry name" value="FlaF"/>
</dbReference>
<name>A0A0P1IHC4_9RHOB</name>
<dbReference type="EMBL" id="CYTW01000006">
    <property type="protein sequence ID" value="CUK12766.1"/>
    <property type="molecule type" value="Genomic_DNA"/>
</dbReference>
<accession>A0A0P1IHC4</accession>
<dbReference type="NCBIfam" id="NF009435">
    <property type="entry name" value="PRK12794.1"/>
    <property type="match status" value="1"/>
</dbReference>
<evidence type="ECO:0000313" key="2">
    <source>
        <dbReference type="Proteomes" id="UP000051870"/>
    </source>
</evidence>
<gene>
    <name evidence="1" type="ORF">PH7735_03717</name>
</gene>
<dbReference type="Pfam" id="PF07309">
    <property type="entry name" value="FlaF"/>
    <property type="match status" value="1"/>
</dbReference>
<keyword evidence="1" id="KW-0282">Flagellum</keyword>
<organism evidence="1 2">
    <name type="scientific">Shimia thalassica</name>
    <dbReference type="NCBI Taxonomy" id="1715693"/>
    <lineage>
        <taxon>Bacteria</taxon>
        <taxon>Pseudomonadati</taxon>
        <taxon>Pseudomonadota</taxon>
        <taxon>Alphaproteobacteria</taxon>
        <taxon>Rhodobacterales</taxon>
        <taxon>Roseobacteraceae</taxon>
    </lineage>
</organism>
<protein>
    <submittedName>
        <fullName evidence="1">Flagellar biosynthesis regulatory protein FlaF</fullName>
    </submittedName>
</protein>
<keyword evidence="1" id="KW-0966">Cell projection</keyword>
<proteinExistence type="predicted"/>
<keyword evidence="1" id="KW-0969">Cilium</keyword>
<dbReference type="GeneID" id="83882690"/>
<dbReference type="AlphaFoldDB" id="A0A0P1IHC4"/>
<keyword evidence="2" id="KW-1185">Reference proteome</keyword>
<evidence type="ECO:0000313" key="1">
    <source>
        <dbReference type="EMBL" id="CUK12766.1"/>
    </source>
</evidence>
<dbReference type="Proteomes" id="UP000051870">
    <property type="component" value="Unassembled WGS sequence"/>
</dbReference>
<dbReference type="RefSeq" id="WP_058312888.1">
    <property type="nucleotide sequence ID" value="NZ_CYTW01000006.1"/>
</dbReference>
<dbReference type="STRING" id="1715693.PH7735_03717"/>
<sequence length="124" mass="13910">MVSFNLAREAYGRSAPTRSPRTIEYEVIAQTTHQLKTAAQLGSKGFPQLARALYDNRKLWTLLATSVAEKDNELPQSLRSQIFYLAEFTQVHSAKVLNRQAKVRPLIEVNMAVLRGLRQEGAPA</sequence>
<reference evidence="2" key="1">
    <citation type="submission" date="2015-09" db="EMBL/GenBank/DDBJ databases">
        <authorList>
            <person name="Rodrigo-Torres Lidia"/>
            <person name="Arahal R.David."/>
        </authorList>
    </citation>
    <scope>NUCLEOTIDE SEQUENCE [LARGE SCALE GENOMIC DNA]</scope>
    <source>
        <strain evidence="2">CECT 7735</strain>
    </source>
</reference>
<dbReference type="GO" id="GO:0044781">
    <property type="term" value="P:bacterial-type flagellum organization"/>
    <property type="evidence" value="ECO:0007669"/>
    <property type="project" value="InterPro"/>
</dbReference>